<dbReference type="SUPFAM" id="SSF56935">
    <property type="entry name" value="Porins"/>
    <property type="match status" value="1"/>
</dbReference>
<dbReference type="InterPro" id="IPR023614">
    <property type="entry name" value="Porin_dom_sf"/>
</dbReference>
<feature type="compositionally biased region" description="Basic and acidic residues" evidence="2">
    <location>
        <begin position="99"/>
        <end position="108"/>
    </location>
</feature>
<feature type="coiled-coil region" evidence="1">
    <location>
        <begin position="37"/>
        <end position="85"/>
    </location>
</feature>
<reference evidence="3 4" key="1">
    <citation type="journal article" date="2017" name="Water Res.">
        <title>Discovery and metagenomic analysis of an anammox bacterial enrichment related to Candidatus "Brocadia caroliniensis" in a full-scale glycerol-fed nitritation-denitritation separate centrate treatment process.</title>
        <authorList>
            <person name="Park H."/>
            <person name="Brotto A.C."/>
            <person name="van Loosdrecht M.C."/>
            <person name="Chandran K."/>
        </authorList>
    </citation>
    <scope>NUCLEOTIDE SEQUENCE [LARGE SCALE GENOMIC DNA]</scope>
    <source>
        <strain evidence="3">26THWARD</strain>
    </source>
</reference>
<accession>A0A1V4ASW5</accession>
<gene>
    <name evidence="3" type="ORF">AYP45_10525</name>
</gene>
<dbReference type="Proteomes" id="UP000189681">
    <property type="component" value="Unassembled WGS sequence"/>
</dbReference>
<dbReference type="Gene3D" id="2.40.160.10">
    <property type="entry name" value="Porin"/>
    <property type="match status" value="1"/>
</dbReference>
<dbReference type="AlphaFoldDB" id="A0A1V4ASW5"/>
<proteinExistence type="predicted"/>
<dbReference type="STRING" id="1004156.AYP45_10525"/>
<sequence length="488" mass="56445">MRSTWRKYVLSPAIAFVGIYTGGVLQNVCAQLPEQPQAAYKGEAEDLKWQLKQMEESFTRQQEQMKQLTEVATRQQEQIQILKNRIDTMNPQTTTTQTDEAKTPPVSKEDVKQLVENYLSTDEARKKMGINMPAMTTIYTPDEDKFSIGFASANNNYSLGIGFRMQFRAAYKDRNEDIGENDTMNMDVRRARLCFGGNIYSKMTHYYVELDGDSFEVGVRDFYVYWTPLPELNTKLGYFKVPFNQQRMSTSAKLLFQDRSIASEEFDQDRDYGFDIYGKPFDGYLEYHAAMFQGAGEDDEDRGTEDNLDNELMYVFNVRYNPFGTYDTVDESDLKFTEKFKASVAASVVVNPKERDEKLEDTDGLQGVLELSMKYRGFSWHNEYFIRSEEPEHGGNSVDSDGFFSQAGYFVIPKRLEVAARYSYLDRDEDVSDDIGREYSGGINYYFRPGVHRSKLQADFGHYENSDERGREQSGIENQIRLQYQIVF</sequence>
<dbReference type="EMBL" id="AYTS01000093">
    <property type="protein sequence ID" value="OOP56167.1"/>
    <property type="molecule type" value="Genomic_DNA"/>
</dbReference>
<name>A0A1V4ASW5_9BACT</name>
<keyword evidence="1" id="KW-0175">Coiled coil</keyword>
<comment type="caution">
    <text evidence="3">The sequence shown here is derived from an EMBL/GenBank/DDBJ whole genome shotgun (WGS) entry which is preliminary data.</text>
</comment>
<evidence type="ECO:0000313" key="4">
    <source>
        <dbReference type="Proteomes" id="UP000189681"/>
    </source>
</evidence>
<dbReference type="Pfam" id="PF07396">
    <property type="entry name" value="Porin_O_P"/>
    <property type="match status" value="1"/>
</dbReference>
<evidence type="ECO:0000313" key="3">
    <source>
        <dbReference type="EMBL" id="OOP56167.1"/>
    </source>
</evidence>
<evidence type="ECO:0000256" key="1">
    <source>
        <dbReference type="SAM" id="Coils"/>
    </source>
</evidence>
<organism evidence="3 4">
    <name type="scientific">Candidatus Brocadia carolinensis</name>
    <dbReference type="NCBI Taxonomy" id="1004156"/>
    <lineage>
        <taxon>Bacteria</taxon>
        <taxon>Pseudomonadati</taxon>
        <taxon>Planctomycetota</taxon>
        <taxon>Candidatus Brocadiia</taxon>
        <taxon>Candidatus Brocadiales</taxon>
        <taxon>Candidatus Brocadiaceae</taxon>
        <taxon>Candidatus Brocadia</taxon>
    </lineage>
</organism>
<evidence type="ECO:0000256" key="2">
    <source>
        <dbReference type="SAM" id="MobiDB-lite"/>
    </source>
</evidence>
<feature type="region of interest" description="Disordered" evidence="2">
    <location>
        <begin position="89"/>
        <end position="108"/>
    </location>
</feature>
<dbReference type="InterPro" id="IPR010870">
    <property type="entry name" value="Porin_O/P"/>
</dbReference>
<protein>
    <submittedName>
        <fullName evidence="3">Porin</fullName>
    </submittedName>
</protein>